<dbReference type="EMBL" id="JAVDWO010000005">
    <property type="protein sequence ID" value="MDR7192715.1"/>
    <property type="molecule type" value="Genomic_DNA"/>
</dbReference>
<evidence type="ECO:0000256" key="1">
    <source>
        <dbReference type="SAM" id="Phobius"/>
    </source>
</evidence>
<keyword evidence="3" id="KW-1185">Reference proteome</keyword>
<keyword evidence="1" id="KW-1133">Transmembrane helix</keyword>
<accession>A0ABU1XVE0</accession>
<evidence type="ECO:0000313" key="2">
    <source>
        <dbReference type="EMBL" id="MDR7192715.1"/>
    </source>
</evidence>
<reference evidence="2 3" key="1">
    <citation type="submission" date="2023-07" db="EMBL/GenBank/DDBJ databases">
        <title>Sorghum-associated microbial communities from plants grown in Nebraska, USA.</title>
        <authorList>
            <person name="Schachtman D."/>
        </authorList>
    </citation>
    <scope>NUCLEOTIDE SEQUENCE [LARGE SCALE GENOMIC DNA]</scope>
    <source>
        <strain evidence="2 3">4099</strain>
    </source>
</reference>
<sequence>MNWTVVMLRGARLPAMGLAVALVIMWAAWNLRDTPHGAAFVEPFRWGSFVLLALASMAYGHFVYRLIRWERTQGDQGCDRCGGPTGHRQDGRVMYGRQLPDFRRCYNCGKASPQS</sequence>
<name>A0ABU1XVE0_9GAMM</name>
<evidence type="ECO:0000313" key="3">
    <source>
        <dbReference type="Proteomes" id="UP001256588"/>
    </source>
</evidence>
<keyword evidence="1" id="KW-0812">Transmembrane</keyword>
<feature type="transmembrane region" description="Helical" evidence="1">
    <location>
        <begin position="12"/>
        <end position="29"/>
    </location>
</feature>
<gene>
    <name evidence="2" type="ORF">J2W68_001431</name>
</gene>
<dbReference type="Proteomes" id="UP001256588">
    <property type="component" value="Unassembled WGS sequence"/>
</dbReference>
<keyword evidence="1" id="KW-0472">Membrane</keyword>
<dbReference type="RefSeq" id="WP_310234018.1">
    <property type="nucleotide sequence ID" value="NZ_JAVDWO010000005.1"/>
</dbReference>
<feature type="transmembrane region" description="Helical" evidence="1">
    <location>
        <begin position="49"/>
        <end position="67"/>
    </location>
</feature>
<organism evidence="2 3">
    <name type="scientific">Luteimonas terrae</name>
    <dbReference type="NCBI Taxonomy" id="1530191"/>
    <lineage>
        <taxon>Bacteria</taxon>
        <taxon>Pseudomonadati</taxon>
        <taxon>Pseudomonadota</taxon>
        <taxon>Gammaproteobacteria</taxon>
        <taxon>Lysobacterales</taxon>
        <taxon>Lysobacteraceae</taxon>
        <taxon>Luteimonas</taxon>
    </lineage>
</organism>
<proteinExistence type="predicted"/>
<protein>
    <submittedName>
        <fullName evidence="2">Uncharacterized protein</fullName>
    </submittedName>
</protein>
<comment type="caution">
    <text evidence="2">The sequence shown here is derived from an EMBL/GenBank/DDBJ whole genome shotgun (WGS) entry which is preliminary data.</text>
</comment>